<organism evidence="2 3">
    <name type="scientific">Pararhizobium capsulatum DSM 1112</name>
    <dbReference type="NCBI Taxonomy" id="1121113"/>
    <lineage>
        <taxon>Bacteria</taxon>
        <taxon>Pseudomonadati</taxon>
        <taxon>Pseudomonadota</taxon>
        <taxon>Alphaproteobacteria</taxon>
        <taxon>Hyphomicrobiales</taxon>
        <taxon>Rhizobiaceae</taxon>
        <taxon>Rhizobium/Agrobacterium group</taxon>
        <taxon>Pararhizobium</taxon>
    </lineage>
</organism>
<sequence length="83" mass="9080">MMMTRRRLIAISAALAALPVAAQANGRTAHLWTGQAMGARASIRLDHPDAEAIAARVMGEIDRLENLLSLYRPQSALSRLNRE</sequence>
<name>A0ABU0C431_9HYPH</name>
<gene>
    <name evidence="2" type="ORF">QO002_006049</name>
</gene>
<keyword evidence="3" id="KW-1185">Reference proteome</keyword>
<keyword evidence="1" id="KW-0732">Signal</keyword>
<dbReference type="RefSeq" id="WP_307236804.1">
    <property type="nucleotide sequence ID" value="NZ_JAUSVF010000005.1"/>
</dbReference>
<feature type="chain" id="PRO_5045684560" evidence="1">
    <location>
        <begin position="25"/>
        <end position="83"/>
    </location>
</feature>
<evidence type="ECO:0000256" key="1">
    <source>
        <dbReference type="SAM" id="SignalP"/>
    </source>
</evidence>
<reference evidence="2 3" key="1">
    <citation type="submission" date="2023-07" db="EMBL/GenBank/DDBJ databases">
        <title>Genomic Encyclopedia of Type Strains, Phase IV (KMG-IV): sequencing the most valuable type-strain genomes for metagenomic binning, comparative biology and taxonomic classification.</title>
        <authorList>
            <person name="Goeker M."/>
        </authorList>
    </citation>
    <scope>NUCLEOTIDE SEQUENCE [LARGE SCALE GENOMIC DNA]</scope>
    <source>
        <strain evidence="2 3">DSM 1112</strain>
    </source>
</reference>
<protein>
    <submittedName>
        <fullName evidence="2">Thiamine biosynthesis lipoprotein ApbE</fullName>
    </submittedName>
</protein>
<dbReference type="SUPFAM" id="SSF143631">
    <property type="entry name" value="ApbE-like"/>
    <property type="match status" value="1"/>
</dbReference>
<evidence type="ECO:0000313" key="2">
    <source>
        <dbReference type="EMBL" id="MDQ0323842.1"/>
    </source>
</evidence>
<accession>A0ABU0C431</accession>
<dbReference type="InterPro" id="IPR003374">
    <property type="entry name" value="ApbE-like_sf"/>
</dbReference>
<keyword evidence="2" id="KW-0449">Lipoprotein</keyword>
<dbReference type="Proteomes" id="UP001230207">
    <property type="component" value="Unassembled WGS sequence"/>
</dbReference>
<comment type="caution">
    <text evidence="2">The sequence shown here is derived from an EMBL/GenBank/DDBJ whole genome shotgun (WGS) entry which is preliminary data.</text>
</comment>
<dbReference type="PROSITE" id="PS51318">
    <property type="entry name" value="TAT"/>
    <property type="match status" value="1"/>
</dbReference>
<proteinExistence type="predicted"/>
<dbReference type="Gene3D" id="3.10.520.10">
    <property type="entry name" value="ApbE-like domains"/>
    <property type="match status" value="1"/>
</dbReference>
<dbReference type="InterPro" id="IPR006311">
    <property type="entry name" value="TAT_signal"/>
</dbReference>
<dbReference type="EMBL" id="JAUSVF010000005">
    <property type="protein sequence ID" value="MDQ0323842.1"/>
    <property type="molecule type" value="Genomic_DNA"/>
</dbReference>
<feature type="signal peptide" evidence="1">
    <location>
        <begin position="1"/>
        <end position="24"/>
    </location>
</feature>
<evidence type="ECO:0000313" key="3">
    <source>
        <dbReference type="Proteomes" id="UP001230207"/>
    </source>
</evidence>